<organism evidence="8 9">
    <name type="scientific">Protea cynaroides</name>
    <dbReference type="NCBI Taxonomy" id="273540"/>
    <lineage>
        <taxon>Eukaryota</taxon>
        <taxon>Viridiplantae</taxon>
        <taxon>Streptophyta</taxon>
        <taxon>Embryophyta</taxon>
        <taxon>Tracheophyta</taxon>
        <taxon>Spermatophyta</taxon>
        <taxon>Magnoliopsida</taxon>
        <taxon>Proteales</taxon>
        <taxon>Proteaceae</taxon>
        <taxon>Protea</taxon>
    </lineage>
</organism>
<gene>
    <name evidence="8" type="ORF">NE237_027451</name>
</gene>
<keyword evidence="3" id="KW-0963">Cytoplasm</keyword>
<dbReference type="InterPro" id="IPR009675">
    <property type="entry name" value="TPX2_fam"/>
</dbReference>
<evidence type="ECO:0000256" key="6">
    <source>
        <dbReference type="SAM" id="MobiDB-lite"/>
    </source>
</evidence>
<keyword evidence="4" id="KW-0493">Microtubule</keyword>
<name>A0A9Q0GRW9_9MAGN</name>
<dbReference type="GO" id="GO:0060236">
    <property type="term" value="P:regulation of mitotic spindle organization"/>
    <property type="evidence" value="ECO:0007669"/>
    <property type="project" value="InterPro"/>
</dbReference>
<evidence type="ECO:0000256" key="3">
    <source>
        <dbReference type="ARBA" id="ARBA00022490"/>
    </source>
</evidence>
<evidence type="ECO:0000256" key="4">
    <source>
        <dbReference type="ARBA" id="ARBA00022701"/>
    </source>
</evidence>
<feature type="domain" description="TPX2 C-terminal" evidence="7">
    <location>
        <begin position="170"/>
        <end position="202"/>
    </location>
</feature>
<evidence type="ECO:0000313" key="8">
    <source>
        <dbReference type="EMBL" id="KAJ4950619.1"/>
    </source>
</evidence>
<dbReference type="GO" id="GO:0030295">
    <property type="term" value="F:protein kinase activator activity"/>
    <property type="evidence" value="ECO:0007669"/>
    <property type="project" value="TreeGrafter"/>
</dbReference>
<dbReference type="GO" id="GO:0090307">
    <property type="term" value="P:mitotic spindle assembly"/>
    <property type="evidence" value="ECO:0007669"/>
    <property type="project" value="TreeGrafter"/>
</dbReference>
<comment type="caution">
    <text evidence="8">The sequence shown here is derived from an EMBL/GenBank/DDBJ whole genome shotgun (WGS) entry which is preliminary data.</text>
</comment>
<feature type="compositionally biased region" description="Basic and acidic residues" evidence="6">
    <location>
        <begin position="15"/>
        <end position="28"/>
    </location>
</feature>
<accession>A0A9Q0GRW9</accession>
<keyword evidence="9" id="KW-1185">Reference proteome</keyword>
<dbReference type="GO" id="GO:0008017">
    <property type="term" value="F:microtubule binding"/>
    <property type="evidence" value="ECO:0007669"/>
    <property type="project" value="TreeGrafter"/>
</dbReference>
<dbReference type="EMBL" id="JAMYWD010000012">
    <property type="protein sequence ID" value="KAJ4950619.1"/>
    <property type="molecule type" value="Genomic_DNA"/>
</dbReference>
<evidence type="ECO:0000256" key="1">
    <source>
        <dbReference type="ARBA" id="ARBA00004245"/>
    </source>
</evidence>
<keyword evidence="5" id="KW-0206">Cytoskeleton</keyword>
<dbReference type="GO" id="GO:0005819">
    <property type="term" value="C:spindle"/>
    <property type="evidence" value="ECO:0007669"/>
    <property type="project" value="InterPro"/>
</dbReference>
<dbReference type="GO" id="GO:0005880">
    <property type="term" value="C:nuclear microtubule"/>
    <property type="evidence" value="ECO:0007669"/>
    <property type="project" value="TreeGrafter"/>
</dbReference>
<dbReference type="PANTHER" id="PTHR14326">
    <property type="entry name" value="TARGETING PROTEIN FOR XKLP2"/>
    <property type="match status" value="1"/>
</dbReference>
<feature type="compositionally biased region" description="Basic and acidic residues" evidence="6">
    <location>
        <begin position="83"/>
        <end position="105"/>
    </location>
</feature>
<evidence type="ECO:0000313" key="9">
    <source>
        <dbReference type="Proteomes" id="UP001141806"/>
    </source>
</evidence>
<protein>
    <recommendedName>
        <fullName evidence="7">TPX2 C-terminal domain-containing protein</fullName>
    </recommendedName>
</protein>
<dbReference type="Proteomes" id="UP001141806">
    <property type="component" value="Unassembled WGS sequence"/>
</dbReference>
<dbReference type="Pfam" id="PF06886">
    <property type="entry name" value="TPX2"/>
    <property type="match status" value="1"/>
</dbReference>
<feature type="compositionally biased region" description="Low complexity" evidence="6">
    <location>
        <begin position="69"/>
        <end position="79"/>
    </location>
</feature>
<sequence length="234" mass="26428">MHLAKASEKILSFPSHKDAKENEEVEKKGARKSMKWALPGLQPKAFEIEASSSFSPSDQFFTTEKFGSDSKVSSSLDSSQGRTSEEVGGRRSRGKQNERGRSKEEEFLKKVQEMIMEEERQRIPIAQGLPWTTDEPECLVKPLVKESTNPIDLWLYSDLRAVECAEFDHHLAEEEEIRRLRKELVPKAQPMLCFDKPFIPKSGDLGRANGKNGTDPTDWKTTLEDLDGAQNSDG</sequence>
<dbReference type="AlphaFoldDB" id="A0A9Q0GRW9"/>
<evidence type="ECO:0000259" key="7">
    <source>
        <dbReference type="Pfam" id="PF06886"/>
    </source>
</evidence>
<dbReference type="OrthoDB" id="7677582at2759"/>
<reference evidence="8" key="1">
    <citation type="journal article" date="2023" name="Plant J.">
        <title>The genome of the king protea, Protea cynaroides.</title>
        <authorList>
            <person name="Chang J."/>
            <person name="Duong T.A."/>
            <person name="Schoeman C."/>
            <person name="Ma X."/>
            <person name="Roodt D."/>
            <person name="Barker N."/>
            <person name="Li Z."/>
            <person name="Van de Peer Y."/>
            <person name="Mizrachi E."/>
        </authorList>
    </citation>
    <scope>NUCLEOTIDE SEQUENCE</scope>
    <source>
        <tissue evidence="8">Young leaves</tissue>
    </source>
</reference>
<evidence type="ECO:0000256" key="5">
    <source>
        <dbReference type="ARBA" id="ARBA00023212"/>
    </source>
</evidence>
<feature type="region of interest" description="Disordered" evidence="6">
    <location>
        <begin position="202"/>
        <end position="234"/>
    </location>
</feature>
<feature type="region of interest" description="Disordered" evidence="6">
    <location>
        <begin position="64"/>
        <end position="105"/>
    </location>
</feature>
<dbReference type="PANTHER" id="PTHR14326:SF58">
    <property type="entry name" value="TPX2 (TARGETING PROTEIN FOR XKLP2) PROTEIN FAMILY"/>
    <property type="match status" value="1"/>
</dbReference>
<proteinExistence type="inferred from homology"/>
<feature type="region of interest" description="Disordered" evidence="6">
    <location>
        <begin position="1"/>
        <end position="36"/>
    </location>
</feature>
<evidence type="ECO:0000256" key="2">
    <source>
        <dbReference type="ARBA" id="ARBA00005885"/>
    </source>
</evidence>
<dbReference type="InterPro" id="IPR027329">
    <property type="entry name" value="TPX2_C"/>
</dbReference>
<comment type="subcellular location">
    <subcellularLocation>
        <location evidence="1">Cytoplasm</location>
        <location evidence="1">Cytoskeleton</location>
    </subcellularLocation>
</comment>
<comment type="similarity">
    <text evidence="2">Belongs to the TPX2 family.</text>
</comment>